<dbReference type="RefSeq" id="WP_051850352.1">
    <property type="nucleotide sequence ID" value="NZ_CP051006.1"/>
</dbReference>
<dbReference type="AlphaFoldDB" id="A0A7H1Q914"/>
<dbReference type="SUPFAM" id="SSF47413">
    <property type="entry name" value="lambda repressor-like DNA-binding domains"/>
    <property type="match status" value="1"/>
</dbReference>
<dbReference type="KEGG" id="sgf:HEP81_06559"/>
<name>A0A7H1Q914_9ACTN</name>
<evidence type="ECO:0000313" key="3">
    <source>
        <dbReference type="Proteomes" id="UP000516422"/>
    </source>
</evidence>
<feature type="domain" description="HTH cro/C1-type" evidence="1">
    <location>
        <begin position="18"/>
        <end position="78"/>
    </location>
</feature>
<evidence type="ECO:0000259" key="1">
    <source>
        <dbReference type="SMART" id="SM00530"/>
    </source>
</evidence>
<dbReference type="SMART" id="SM00530">
    <property type="entry name" value="HTH_XRE"/>
    <property type="match status" value="1"/>
</dbReference>
<dbReference type="InterPro" id="IPR001387">
    <property type="entry name" value="Cro/C1-type_HTH"/>
</dbReference>
<dbReference type="Proteomes" id="UP000516422">
    <property type="component" value="Chromosome"/>
</dbReference>
<dbReference type="CDD" id="cd00093">
    <property type="entry name" value="HTH_XRE"/>
    <property type="match status" value="1"/>
</dbReference>
<dbReference type="Gene3D" id="1.10.260.40">
    <property type="entry name" value="lambda repressor-like DNA-binding domains"/>
    <property type="match status" value="1"/>
</dbReference>
<evidence type="ECO:0000313" key="2">
    <source>
        <dbReference type="EMBL" id="QNT96794.1"/>
    </source>
</evidence>
<dbReference type="EMBL" id="CP051006">
    <property type="protein sequence ID" value="QNT96794.1"/>
    <property type="molecule type" value="Genomic_DNA"/>
</dbReference>
<dbReference type="InterPro" id="IPR010982">
    <property type="entry name" value="Lambda_DNA-bd_dom_sf"/>
</dbReference>
<accession>A0A7H1Q914</accession>
<dbReference type="GO" id="GO:0003677">
    <property type="term" value="F:DNA binding"/>
    <property type="evidence" value="ECO:0007669"/>
    <property type="project" value="InterPro"/>
</dbReference>
<organism evidence="2 3">
    <name type="scientific">Streptomyces griseofuscus</name>
    <dbReference type="NCBI Taxonomy" id="146922"/>
    <lineage>
        <taxon>Bacteria</taxon>
        <taxon>Bacillati</taxon>
        <taxon>Actinomycetota</taxon>
        <taxon>Actinomycetes</taxon>
        <taxon>Kitasatosporales</taxon>
        <taxon>Streptomycetaceae</taxon>
        <taxon>Streptomyces</taxon>
    </lineage>
</organism>
<protein>
    <recommendedName>
        <fullName evidence="1">HTH cro/C1-type domain-containing protein</fullName>
    </recommendedName>
</protein>
<dbReference type="GeneID" id="91466084"/>
<proteinExistence type="predicted"/>
<sequence>MATNAVLSGPTSKRVAENIAHWRKVRGYQQKDLSQRMTEVGRPMLPTVISKIERGDRRIDIDDLVALSLALRIGFLRLLLPATDPNERVELTDEVTLSAQDAWECLEGDKPHTRADVDAHGDLLRYRLDSRPAWDRDPIRQTYNQGLEQAARQASVGNVTYQTTREGDDWVARTPAGIEVFRVPVSQGDA</sequence>
<reference evidence="2 3" key="1">
    <citation type="submission" date="2020-04" db="EMBL/GenBank/DDBJ databases">
        <title>Characterization and engineering of Streptomyces griseofuscus DSM40191 as a potential heterologous host for expression of BGCs.</title>
        <authorList>
            <person name="Gren T."/>
            <person name="Whitford C.M."/>
            <person name="Mohite O.S."/>
            <person name="Joergensen T.S."/>
            <person name="Nielsen J.B."/>
            <person name="Lee S.Y."/>
            <person name="Weber T."/>
        </authorList>
    </citation>
    <scope>NUCLEOTIDE SEQUENCE [LARGE SCALE GENOMIC DNA]</scope>
    <source>
        <strain evidence="2 3">DSM 40191</strain>
    </source>
</reference>
<gene>
    <name evidence="2" type="ORF">HEP81_06559</name>
</gene>